<feature type="domain" description="3-keto-alpha-glucoside-1,2-lyase/3-keto-2-hydroxy-glucal hydratase" evidence="1">
    <location>
        <begin position="246"/>
        <end position="454"/>
    </location>
</feature>
<accession>A0A4R5C7Q3</accession>
<dbReference type="Pfam" id="PF06439">
    <property type="entry name" value="3keto-disac_hyd"/>
    <property type="match status" value="2"/>
</dbReference>
<name>A0A4R5C7Q3_9FLAO</name>
<evidence type="ECO:0000313" key="3">
    <source>
        <dbReference type="Proteomes" id="UP000295479"/>
    </source>
</evidence>
<protein>
    <submittedName>
        <fullName evidence="2">DUF1080 domain-containing protein</fullName>
    </submittedName>
</protein>
<evidence type="ECO:0000313" key="2">
    <source>
        <dbReference type="EMBL" id="TDD95788.1"/>
    </source>
</evidence>
<dbReference type="OrthoDB" id="9806233at2"/>
<keyword evidence="3" id="KW-1185">Reference proteome</keyword>
<dbReference type="Gene3D" id="2.60.120.560">
    <property type="entry name" value="Exo-inulinase, domain 1"/>
    <property type="match status" value="2"/>
</dbReference>
<organism evidence="2 3">
    <name type="scientific">Flavobacterium cellulosilyticum</name>
    <dbReference type="NCBI Taxonomy" id="2541731"/>
    <lineage>
        <taxon>Bacteria</taxon>
        <taxon>Pseudomonadati</taxon>
        <taxon>Bacteroidota</taxon>
        <taxon>Flavobacteriia</taxon>
        <taxon>Flavobacteriales</taxon>
        <taxon>Flavobacteriaceae</taxon>
        <taxon>Flavobacterium</taxon>
    </lineage>
</organism>
<comment type="caution">
    <text evidence="2">The sequence shown here is derived from an EMBL/GenBank/DDBJ whole genome shotgun (WGS) entry which is preliminary data.</text>
</comment>
<dbReference type="InterPro" id="IPR010496">
    <property type="entry name" value="AL/BT2_dom"/>
</dbReference>
<dbReference type="GO" id="GO:0016787">
    <property type="term" value="F:hydrolase activity"/>
    <property type="evidence" value="ECO:0007669"/>
    <property type="project" value="InterPro"/>
</dbReference>
<reference evidence="2 3" key="1">
    <citation type="submission" date="2019-03" db="EMBL/GenBank/DDBJ databases">
        <title>Flavobacterium AR-3-4 sp. nov. isolated from arctic soil.</title>
        <authorList>
            <person name="Chaudhary D.K."/>
        </authorList>
    </citation>
    <scope>NUCLEOTIDE SEQUENCE [LARGE SCALE GENOMIC DNA]</scope>
    <source>
        <strain evidence="2 3">AR-3-4</strain>
    </source>
</reference>
<gene>
    <name evidence="2" type="ORF">E0F76_13020</name>
</gene>
<sequence length="457" mass="51277">MISNSVGVPINRDSELNSVSKVKTKTPTGKWQQLFNGKDLQGWKQLNGKAKYEAKNGEIIGTTVSNEPNSFLSTEKKYGDFILEFELFVANDINSGVQIRSLSKADYKEGRVHGYQVEVDPSERAYSGGIYDEARRGWLYPMDMNPEGKKAFKKDAWNRYRVECIGNTIRTWINGIPTAHVIDDMTAEGFIALQVHSIGKSDMPGKQIKWRNIRIMTDHLKASPYDGIAVANFVTNTISEQEKKNGYTLLWDGKSTKGWRGAYKTVFPEKGWEIKDGVLSVQKSGGAESTNGGDIVTEKEYGAFELKFDFKLTEGANSGIKYFVTESEGNKGSAIGLEYQILDDAKHPDAKLGRDGNRTLASLYDLITAKKPDNSIKPIGEWNQGIVRVLPNNKVEYFLNGFKVLEFTRGSKEFLDLVAVSKYEDWPNFGMAKKGRILLQDHGDHVSFKSIKIKEFN</sequence>
<proteinExistence type="predicted"/>
<dbReference type="AlphaFoldDB" id="A0A4R5C7Q3"/>
<feature type="domain" description="3-keto-alpha-glucoside-1,2-lyase/3-keto-2-hydroxy-glucal hydratase" evidence="1">
    <location>
        <begin position="30"/>
        <end position="215"/>
    </location>
</feature>
<dbReference type="Proteomes" id="UP000295479">
    <property type="component" value="Unassembled WGS sequence"/>
</dbReference>
<dbReference type="EMBL" id="SMFK01000009">
    <property type="protein sequence ID" value="TDD95788.1"/>
    <property type="molecule type" value="Genomic_DNA"/>
</dbReference>
<evidence type="ECO:0000259" key="1">
    <source>
        <dbReference type="Pfam" id="PF06439"/>
    </source>
</evidence>